<dbReference type="Proteomes" id="UP000323000">
    <property type="component" value="Chromosome 8"/>
</dbReference>
<organism evidence="3 4">
    <name type="scientific">Acer yangbiense</name>
    <dbReference type="NCBI Taxonomy" id="1000413"/>
    <lineage>
        <taxon>Eukaryota</taxon>
        <taxon>Viridiplantae</taxon>
        <taxon>Streptophyta</taxon>
        <taxon>Embryophyta</taxon>
        <taxon>Tracheophyta</taxon>
        <taxon>Spermatophyta</taxon>
        <taxon>Magnoliopsida</taxon>
        <taxon>eudicotyledons</taxon>
        <taxon>Gunneridae</taxon>
        <taxon>Pentapetalae</taxon>
        <taxon>rosids</taxon>
        <taxon>malvids</taxon>
        <taxon>Sapindales</taxon>
        <taxon>Sapindaceae</taxon>
        <taxon>Hippocastanoideae</taxon>
        <taxon>Acereae</taxon>
        <taxon>Acer</taxon>
    </lineage>
</organism>
<proteinExistence type="predicted"/>
<dbReference type="AlphaFoldDB" id="A0A5C7HL93"/>
<dbReference type="OrthoDB" id="1750606at2759"/>
<dbReference type="PANTHER" id="PTHR31286:SF167">
    <property type="entry name" value="OS09G0268800 PROTEIN"/>
    <property type="match status" value="1"/>
</dbReference>
<evidence type="ECO:0000259" key="2">
    <source>
        <dbReference type="Pfam" id="PF14392"/>
    </source>
</evidence>
<dbReference type="Pfam" id="PF14111">
    <property type="entry name" value="DUF4283"/>
    <property type="match status" value="1"/>
</dbReference>
<dbReference type="Pfam" id="PF14392">
    <property type="entry name" value="zf-CCHC_4"/>
    <property type="match status" value="1"/>
</dbReference>
<comment type="caution">
    <text evidence="3">The sequence shown here is derived from an EMBL/GenBank/DDBJ whole genome shotgun (WGS) entry which is preliminary data.</text>
</comment>
<feature type="domain" description="DUF4283" evidence="1">
    <location>
        <begin position="34"/>
        <end position="109"/>
    </location>
</feature>
<evidence type="ECO:0000259" key="1">
    <source>
        <dbReference type="Pfam" id="PF14111"/>
    </source>
</evidence>
<accession>A0A5C7HL93</accession>
<keyword evidence="4" id="KW-1185">Reference proteome</keyword>
<gene>
    <name evidence="3" type="ORF">EZV62_018329</name>
</gene>
<sequence>MNAEDIALLCSGLSIQEKERQVLTLEGKLKDKGEQRLAFCLVGKVLSTKMVNKNVFIEVMNKIWSVEGGVEIDQIKGNTFEFLFKSLKARQRVLNGGPWSFDRVIIVFEKPTGNLIGEVRELDLETNLDGFGRFLCVRVTVQVEEPLQQSIRVDLMGEGKITTLLLRYERLMDFCFICNRLGHVMGECTDTKAKGTTLADANRKLVGLGGTKTDYGDNRRNYDNWRSRIHLLKEANSGDREGLVSNLLGAHEKEKELECMKRNKHISQITVGSISGGVDLSGTKSVHGGTPQDQALMEEEVLGDDKHQVLMEEDIMREREIGQKSGSADLVSNGPMGSPDSTQQAHLVTGEEVNISSPTGSTHLDIKGELSGPLSKTQEFGSVTYQVQNKKAKFTTQNLGRWKRVGKETNNVR</sequence>
<dbReference type="InterPro" id="IPR025558">
    <property type="entry name" value="DUF4283"/>
</dbReference>
<dbReference type="InterPro" id="IPR025836">
    <property type="entry name" value="Zn_knuckle_CX2CX4HX4C"/>
</dbReference>
<dbReference type="InterPro" id="IPR040256">
    <property type="entry name" value="At4g02000-like"/>
</dbReference>
<protein>
    <recommendedName>
        <fullName evidence="5">CCHC-type domain-containing protein</fullName>
    </recommendedName>
</protein>
<name>A0A5C7HL93_9ROSI</name>
<reference evidence="4" key="1">
    <citation type="journal article" date="2019" name="Gigascience">
        <title>De novo genome assembly of the endangered Acer yangbiense, a plant species with extremely small populations endemic to Yunnan Province, China.</title>
        <authorList>
            <person name="Yang J."/>
            <person name="Wariss H.M."/>
            <person name="Tao L."/>
            <person name="Zhang R."/>
            <person name="Yun Q."/>
            <person name="Hollingsworth P."/>
            <person name="Dao Z."/>
            <person name="Luo G."/>
            <person name="Guo H."/>
            <person name="Ma Y."/>
            <person name="Sun W."/>
        </authorList>
    </citation>
    <scope>NUCLEOTIDE SEQUENCE [LARGE SCALE GENOMIC DNA]</scope>
    <source>
        <strain evidence="4">cv. Malutang</strain>
    </source>
</reference>
<dbReference type="EMBL" id="VAHF01000008">
    <property type="protein sequence ID" value="TXG57016.1"/>
    <property type="molecule type" value="Genomic_DNA"/>
</dbReference>
<feature type="domain" description="Zinc knuckle CX2CX4HX4C" evidence="2">
    <location>
        <begin position="143"/>
        <end position="189"/>
    </location>
</feature>
<dbReference type="PANTHER" id="PTHR31286">
    <property type="entry name" value="GLYCINE-RICH CELL WALL STRUCTURAL PROTEIN 1.8-LIKE"/>
    <property type="match status" value="1"/>
</dbReference>
<evidence type="ECO:0000313" key="3">
    <source>
        <dbReference type="EMBL" id="TXG57016.1"/>
    </source>
</evidence>
<evidence type="ECO:0000313" key="4">
    <source>
        <dbReference type="Proteomes" id="UP000323000"/>
    </source>
</evidence>
<evidence type="ECO:0008006" key="5">
    <source>
        <dbReference type="Google" id="ProtNLM"/>
    </source>
</evidence>